<comment type="caution">
    <text evidence="9">The sequence shown here is derived from an EMBL/GenBank/DDBJ whole genome shotgun (WGS) entry which is preliminary data.</text>
</comment>
<comment type="subcellular location">
    <subcellularLocation>
        <location evidence="7">Cytoplasm</location>
    </subcellularLocation>
</comment>
<evidence type="ECO:0000256" key="3">
    <source>
        <dbReference type="ARBA" id="ARBA00022490"/>
    </source>
</evidence>
<dbReference type="Proteomes" id="UP001298681">
    <property type="component" value="Unassembled WGS sequence"/>
</dbReference>
<dbReference type="SUPFAM" id="SSF141734">
    <property type="entry name" value="HisI-like"/>
    <property type="match status" value="1"/>
</dbReference>
<comment type="catalytic activity">
    <reaction evidence="1 7">
        <text>1-(5-phospho-beta-D-ribosyl)-5'-AMP + H2O = 1-(5-phospho-beta-D-ribosyl)-5-[(5-phospho-beta-D-ribosylamino)methylideneamino]imidazole-4-carboxamide</text>
        <dbReference type="Rhea" id="RHEA:20049"/>
        <dbReference type="ChEBI" id="CHEBI:15377"/>
        <dbReference type="ChEBI" id="CHEBI:58435"/>
        <dbReference type="ChEBI" id="CHEBI:59457"/>
        <dbReference type="EC" id="3.5.4.19"/>
    </reaction>
</comment>
<dbReference type="InterPro" id="IPR026660">
    <property type="entry name" value="PRA-CH"/>
</dbReference>
<dbReference type="InterPro" id="IPR002496">
    <property type="entry name" value="PRib_AMP_CycHydrolase_dom"/>
</dbReference>
<evidence type="ECO:0000256" key="2">
    <source>
        <dbReference type="ARBA" id="ARBA00005169"/>
    </source>
</evidence>
<feature type="binding site" evidence="7">
    <location>
        <position position="83"/>
    </location>
    <ligand>
        <name>Mg(2+)</name>
        <dbReference type="ChEBI" id="CHEBI:18420"/>
    </ligand>
</feature>
<dbReference type="PANTHER" id="PTHR42945:SF1">
    <property type="entry name" value="HISTIDINE BIOSYNTHESIS BIFUNCTIONAL PROTEIN HIS7"/>
    <property type="match status" value="1"/>
</dbReference>
<dbReference type="HAMAP" id="MF_01021">
    <property type="entry name" value="HisI"/>
    <property type="match status" value="1"/>
</dbReference>
<dbReference type="PANTHER" id="PTHR42945">
    <property type="entry name" value="HISTIDINE BIOSYNTHESIS BIFUNCTIONAL PROTEIN"/>
    <property type="match status" value="1"/>
</dbReference>
<protein>
    <recommendedName>
        <fullName evidence="7">Phosphoribosyl-AMP cyclohydrolase</fullName>
        <shortName evidence="7">PRA-CH</shortName>
        <ecNumber evidence="7">3.5.4.19</ecNumber>
    </recommendedName>
</protein>
<evidence type="ECO:0000256" key="5">
    <source>
        <dbReference type="ARBA" id="ARBA00022801"/>
    </source>
</evidence>
<feature type="binding site" evidence="7">
    <location>
        <position position="107"/>
    </location>
    <ligand>
        <name>Zn(2+)</name>
        <dbReference type="ChEBI" id="CHEBI:29105"/>
        <note>ligand shared between dimeric partners</note>
    </ligand>
</feature>
<evidence type="ECO:0000256" key="6">
    <source>
        <dbReference type="ARBA" id="ARBA00023102"/>
    </source>
</evidence>
<keyword evidence="7" id="KW-0862">Zinc</keyword>
<evidence type="ECO:0000256" key="1">
    <source>
        <dbReference type="ARBA" id="ARBA00000024"/>
    </source>
</evidence>
<evidence type="ECO:0000256" key="4">
    <source>
        <dbReference type="ARBA" id="ARBA00022605"/>
    </source>
</evidence>
<organism evidence="9 10">
    <name type="scientific">Anaeromassilibacillus senegalensis</name>
    <dbReference type="NCBI Taxonomy" id="1673717"/>
    <lineage>
        <taxon>Bacteria</taxon>
        <taxon>Bacillati</taxon>
        <taxon>Bacillota</taxon>
        <taxon>Clostridia</taxon>
        <taxon>Eubacteriales</taxon>
        <taxon>Acutalibacteraceae</taxon>
        <taxon>Anaeromassilibacillus</taxon>
    </lineage>
</organism>
<evidence type="ECO:0000256" key="7">
    <source>
        <dbReference type="HAMAP-Rule" id="MF_01021"/>
    </source>
</evidence>
<evidence type="ECO:0000313" key="9">
    <source>
        <dbReference type="EMBL" id="MCG4609781.1"/>
    </source>
</evidence>
<sequence length="117" mass="13457">MEGKYRTDDAFIESFFQKGDLLPAIVQEVGTNEVLMLAYMNRESMKKTLETGYTWFYSRSRQELWNKGATSGHLQKIISIHGDCDSDTLLVQVEQTGPACHTGAHSCFFNEIWRRDE</sequence>
<evidence type="ECO:0000313" key="10">
    <source>
        <dbReference type="Proteomes" id="UP001298681"/>
    </source>
</evidence>
<keyword evidence="7" id="KW-0460">Magnesium</keyword>
<dbReference type="EC" id="3.5.4.19" evidence="7"/>
<proteinExistence type="inferred from homology"/>
<gene>
    <name evidence="7 9" type="primary">hisI</name>
    <name evidence="9" type="ORF">L0P57_02325</name>
</gene>
<dbReference type="NCBIfam" id="NF000768">
    <property type="entry name" value="PRK00051.1"/>
    <property type="match status" value="1"/>
</dbReference>
<dbReference type="InterPro" id="IPR038019">
    <property type="entry name" value="PRib_AMP_CycHydrolase_sf"/>
</dbReference>
<reference evidence="9 10" key="1">
    <citation type="submission" date="2022-01" db="EMBL/GenBank/DDBJ databases">
        <title>Collection of gut derived symbiotic bacterial strains cultured from healthy donors.</title>
        <authorList>
            <person name="Lin H."/>
            <person name="Kohout C."/>
            <person name="Waligurski E."/>
            <person name="Pamer E.G."/>
        </authorList>
    </citation>
    <scope>NUCLEOTIDE SEQUENCE [LARGE SCALE GENOMIC DNA]</scope>
    <source>
        <strain evidence="9 10">DFI.7.58</strain>
    </source>
</reference>
<feature type="domain" description="Phosphoribosyl-AMP cyclohydrolase" evidence="8">
    <location>
        <begin position="36"/>
        <end position="109"/>
    </location>
</feature>
<comment type="function">
    <text evidence="7">Catalyzes the hydrolysis of the adenine ring of phosphoribosyl-AMP.</text>
</comment>
<keyword evidence="6 7" id="KW-0368">Histidine biosynthesis</keyword>
<dbReference type="EMBL" id="JAKNHQ010000002">
    <property type="protein sequence ID" value="MCG4609781.1"/>
    <property type="molecule type" value="Genomic_DNA"/>
</dbReference>
<keyword evidence="5 7" id="KW-0378">Hydrolase</keyword>
<keyword evidence="3 7" id="KW-0963">Cytoplasm</keyword>
<keyword evidence="4 7" id="KW-0028">Amino-acid biosynthesis</keyword>
<dbReference type="Pfam" id="PF01502">
    <property type="entry name" value="PRA-CH"/>
    <property type="match status" value="1"/>
</dbReference>
<dbReference type="RefSeq" id="WP_087229278.1">
    <property type="nucleotide sequence ID" value="NZ_JAKNHQ010000002.1"/>
</dbReference>
<comment type="similarity">
    <text evidence="7">Belongs to the PRA-CH family.</text>
</comment>
<comment type="subunit">
    <text evidence="7">Homodimer.</text>
</comment>
<evidence type="ECO:0000259" key="8">
    <source>
        <dbReference type="Pfam" id="PF01502"/>
    </source>
</evidence>
<comment type="pathway">
    <text evidence="2 7">Amino-acid biosynthesis; L-histidine biosynthesis; L-histidine from 5-phospho-alpha-D-ribose 1-diphosphate: step 3/9.</text>
</comment>
<comment type="cofactor">
    <cofactor evidence="7">
        <name>Zn(2+)</name>
        <dbReference type="ChEBI" id="CHEBI:29105"/>
    </cofactor>
    <text evidence="7">Binds 1 zinc ion per subunit.</text>
</comment>
<dbReference type="GO" id="GO:0004635">
    <property type="term" value="F:phosphoribosyl-AMP cyclohydrolase activity"/>
    <property type="evidence" value="ECO:0007669"/>
    <property type="project" value="UniProtKB-EC"/>
</dbReference>
<feature type="binding site" evidence="7">
    <location>
        <position position="85"/>
    </location>
    <ligand>
        <name>Mg(2+)</name>
        <dbReference type="ChEBI" id="CHEBI:18420"/>
    </ligand>
</feature>
<name>A0ABS9MGC5_9FIRM</name>
<keyword evidence="10" id="KW-1185">Reference proteome</keyword>
<feature type="binding site" evidence="7">
    <location>
        <position position="87"/>
    </location>
    <ligand>
        <name>Mg(2+)</name>
        <dbReference type="ChEBI" id="CHEBI:18420"/>
    </ligand>
</feature>
<accession>A0ABS9MGC5</accession>
<feature type="binding site" evidence="7">
    <location>
        <position position="84"/>
    </location>
    <ligand>
        <name>Zn(2+)</name>
        <dbReference type="ChEBI" id="CHEBI:29105"/>
        <note>ligand shared between dimeric partners</note>
    </ligand>
</feature>
<comment type="cofactor">
    <cofactor evidence="7">
        <name>Mg(2+)</name>
        <dbReference type="ChEBI" id="CHEBI:18420"/>
    </cofactor>
    <text evidence="7">Binds 1 Mg(2+) ion per subunit.</text>
</comment>
<keyword evidence="7" id="KW-0479">Metal-binding</keyword>
<dbReference type="Gene3D" id="3.10.20.810">
    <property type="entry name" value="Phosphoribosyl-AMP cyclohydrolase"/>
    <property type="match status" value="1"/>
</dbReference>
<feature type="binding site" evidence="7">
    <location>
        <position position="100"/>
    </location>
    <ligand>
        <name>Zn(2+)</name>
        <dbReference type="ChEBI" id="CHEBI:29105"/>
        <note>ligand shared between dimeric partners</note>
    </ligand>
</feature>